<accession>A0ABU4RM98</accession>
<reference evidence="1 2" key="1">
    <citation type="submission" date="2023-11" db="EMBL/GenBank/DDBJ databases">
        <authorList>
            <person name="Bao R."/>
        </authorList>
    </citation>
    <scope>NUCLEOTIDE SEQUENCE [LARGE SCALE GENOMIC DNA]</scope>
    <source>
        <strain evidence="1 2">PJ23</strain>
    </source>
</reference>
<proteinExistence type="predicted"/>
<dbReference type="RefSeq" id="WP_319842912.1">
    <property type="nucleotide sequence ID" value="NZ_JAXAFJ010000001.1"/>
</dbReference>
<name>A0ABU4RM98_9HYPH</name>
<comment type="caution">
    <text evidence="1">The sequence shown here is derived from an EMBL/GenBank/DDBJ whole genome shotgun (WGS) entry which is preliminary data.</text>
</comment>
<dbReference type="PANTHER" id="PTHR47628">
    <property type="match status" value="1"/>
</dbReference>
<organism evidence="1 2">
    <name type="scientific">Terrihabitans rhizophilus</name>
    <dbReference type="NCBI Taxonomy" id="3092662"/>
    <lineage>
        <taxon>Bacteria</taxon>
        <taxon>Pseudomonadati</taxon>
        <taxon>Pseudomonadota</taxon>
        <taxon>Alphaproteobacteria</taxon>
        <taxon>Hyphomicrobiales</taxon>
        <taxon>Terrihabitans</taxon>
    </lineage>
</organism>
<dbReference type="InterPro" id="IPR028082">
    <property type="entry name" value="Peripla_BP_I"/>
</dbReference>
<dbReference type="EMBL" id="JAXAFJ010000001">
    <property type="protein sequence ID" value="MDX6804795.1"/>
    <property type="molecule type" value="Genomic_DNA"/>
</dbReference>
<dbReference type="Pfam" id="PF13433">
    <property type="entry name" value="Peripla_BP_5"/>
    <property type="match status" value="1"/>
</dbReference>
<evidence type="ECO:0000313" key="2">
    <source>
        <dbReference type="Proteomes" id="UP001274321"/>
    </source>
</evidence>
<keyword evidence="2" id="KW-1185">Reference proteome</keyword>
<dbReference type="PANTHER" id="PTHR47628:SF1">
    <property type="entry name" value="ALIPHATIC AMIDASE EXPRESSION-REGULATING PROTEIN"/>
    <property type="match status" value="1"/>
</dbReference>
<dbReference type="SUPFAM" id="SSF53822">
    <property type="entry name" value="Periplasmic binding protein-like I"/>
    <property type="match status" value="1"/>
</dbReference>
<dbReference type="PROSITE" id="PS51318">
    <property type="entry name" value="TAT"/>
    <property type="match status" value="1"/>
</dbReference>
<sequence length="417" mass="45319">MTSYSRRHFLKSTAGAVAATGVSSLSMPAFIRSASAADVVKLGCLFSSSGTMANVEGRLNYVIQMAADELNAAGGVNGKTVQVVTSDPASDWPLYAQIGRQMLQQEKVSALFGCWTSVSRKSVLPVVEQADGLLFYPLHFEGDENSKNVVYVNSPPASSVLPAVDYLMSDDGVTAKRFFMLGSDYVWPRTINKQLKAYFKSKGIPDSALKEEYVPLGFSNFQTLVNQIRAFADEPGGQPVVILTTVGSSIPDFFREFINQGIKSTDVPVLGLDVVEADLEGLDTAPLVGHLNCWAYLQQAAGPANERFLKDWSAYVDAKKAPFKGDVVIDPMVSAYDSVHLWALAAKKAGSFEVPQVRAAFDGISFDCPSGYKIKMTAENNYVYRGVFIGSVNEKQGFDILWQSEDTPKPVPFSPFS</sequence>
<evidence type="ECO:0000313" key="1">
    <source>
        <dbReference type="EMBL" id="MDX6804795.1"/>
    </source>
</evidence>
<dbReference type="InterPro" id="IPR019546">
    <property type="entry name" value="TAT_signal_bac_arc"/>
</dbReference>
<dbReference type="InterPro" id="IPR006311">
    <property type="entry name" value="TAT_signal"/>
</dbReference>
<dbReference type="Pfam" id="PF10518">
    <property type="entry name" value="TAT_signal"/>
    <property type="match status" value="1"/>
</dbReference>
<dbReference type="Proteomes" id="UP001274321">
    <property type="component" value="Unassembled WGS sequence"/>
</dbReference>
<dbReference type="Gene3D" id="3.40.50.2300">
    <property type="match status" value="2"/>
</dbReference>
<gene>
    <name evidence="1" type="ORF">SCD90_01850</name>
</gene>
<protein>
    <submittedName>
        <fullName evidence="1">Transporter substrate-binding protein</fullName>
    </submittedName>
</protein>